<dbReference type="Pfam" id="PF13649">
    <property type="entry name" value="Methyltransf_25"/>
    <property type="match status" value="1"/>
</dbReference>
<keyword evidence="2" id="KW-0808">Transferase</keyword>
<protein>
    <submittedName>
        <fullName evidence="4">S-adenosyl-L-methionine-dependent methyltransferase, Methyltransferase domain 25</fullName>
    </submittedName>
</protein>
<accession>A0A9Q9B0U2</accession>
<keyword evidence="5" id="KW-1185">Reference proteome</keyword>
<gene>
    <name evidence="4" type="ORF">Slin15195_G075400</name>
</gene>
<evidence type="ECO:0000259" key="3">
    <source>
        <dbReference type="Pfam" id="PF13649"/>
    </source>
</evidence>
<feature type="domain" description="Methyltransferase" evidence="3">
    <location>
        <begin position="115"/>
        <end position="217"/>
    </location>
</feature>
<dbReference type="SUPFAM" id="SSF53335">
    <property type="entry name" value="S-adenosyl-L-methionine-dependent methyltransferases"/>
    <property type="match status" value="1"/>
</dbReference>
<evidence type="ECO:0000256" key="2">
    <source>
        <dbReference type="ARBA" id="ARBA00022679"/>
    </source>
</evidence>
<dbReference type="PANTHER" id="PTHR43861:SF1">
    <property type="entry name" value="TRANS-ACONITATE 2-METHYLTRANSFERASE"/>
    <property type="match status" value="1"/>
</dbReference>
<dbReference type="GO" id="GO:0032259">
    <property type="term" value="P:methylation"/>
    <property type="evidence" value="ECO:0007669"/>
    <property type="project" value="UniProtKB-KW"/>
</dbReference>
<dbReference type="EMBL" id="CP099423">
    <property type="protein sequence ID" value="USW54221.1"/>
    <property type="molecule type" value="Genomic_DNA"/>
</dbReference>
<organism evidence="4 5">
    <name type="scientific">Septoria linicola</name>
    <dbReference type="NCBI Taxonomy" id="215465"/>
    <lineage>
        <taxon>Eukaryota</taxon>
        <taxon>Fungi</taxon>
        <taxon>Dikarya</taxon>
        <taxon>Ascomycota</taxon>
        <taxon>Pezizomycotina</taxon>
        <taxon>Dothideomycetes</taxon>
        <taxon>Dothideomycetidae</taxon>
        <taxon>Mycosphaerellales</taxon>
        <taxon>Mycosphaerellaceae</taxon>
        <taxon>Septoria</taxon>
    </lineage>
</organism>
<evidence type="ECO:0000313" key="5">
    <source>
        <dbReference type="Proteomes" id="UP001056384"/>
    </source>
</evidence>
<dbReference type="InterPro" id="IPR029063">
    <property type="entry name" value="SAM-dependent_MTases_sf"/>
</dbReference>
<name>A0A9Q9B0U2_9PEZI</name>
<dbReference type="InterPro" id="IPR041698">
    <property type="entry name" value="Methyltransf_25"/>
</dbReference>
<keyword evidence="1 4" id="KW-0489">Methyltransferase</keyword>
<dbReference type="CDD" id="cd02440">
    <property type="entry name" value="AdoMet_MTases"/>
    <property type="match status" value="1"/>
</dbReference>
<reference evidence="4" key="1">
    <citation type="submission" date="2022-06" db="EMBL/GenBank/DDBJ databases">
        <title>Complete genome sequences of two strains of the flax pathogen Septoria linicola.</title>
        <authorList>
            <person name="Lapalu N."/>
            <person name="Simon A."/>
            <person name="Demenou B."/>
            <person name="Paumier D."/>
            <person name="Guillot M.-P."/>
            <person name="Gout L."/>
            <person name="Valade R."/>
        </authorList>
    </citation>
    <scope>NUCLEOTIDE SEQUENCE</scope>
    <source>
        <strain evidence="4">SE15195</strain>
    </source>
</reference>
<evidence type="ECO:0000313" key="4">
    <source>
        <dbReference type="EMBL" id="USW54221.1"/>
    </source>
</evidence>
<sequence>MFAAPLRLFRPAVERNPCFHIETLRVDQSEILDGTELKSANFDPDPIELGDNKTLHSYLDPLYREKSPVSRSPTPMSTQYNQIGTKHKSLEDSPIGEVDYETTSRALGDVKGLKILDLACGIGRWSKYLVQHGAREVYGIDISDAMIKGAKDMQAGLPADQSAKLRFSTADCSLPLQLEDKGSYDLVLGAWYLSYAPDHATMVQMFTNILTSLRPGGRFLGVVPNAFCSMFEGYDIYGLRMEASEEVAPGHWKCRLQYRAGDLEFQTTSRLHGWYDKAASEAGMSEITWKPYILPKGDDREEKGFWDAFKLRPHFTLLECYRPA</sequence>
<dbReference type="GO" id="GO:0008168">
    <property type="term" value="F:methyltransferase activity"/>
    <property type="evidence" value="ECO:0007669"/>
    <property type="project" value="UniProtKB-KW"/>
</dbReference>
<dbReference type="AlphaFoldDB" id="A0A9Q9B0U2"/>
<dbReference type="PANTHER" id="PTHR43861">
    <property type="entry name" value="TRANS-ACONITATE 2-METHYLTRANSFERASE-RELATED"/>
    <property type="match status" value="1"/>
</dbReference>
<proteinExistence type="predicted"/>
<dbReference type="Proteomes" id="UP001056384">
    <property type="component" value="Chromosome 6"/>
</dbReference>
<evidence type="ECO:0000256" key="1">
    <source>
        <dbReference type="ARBA" id="ARBA00022603"/>
    </source>
</evidence>
<dbReference type="Gene3D" id="3.40.50.150">
    <property type="entry name" value="Vaccinia Virus protein VP39"/>
    <property type="match status" value="1"/>
</dbReference>